<evidence type="ECO:0000313" key="3">
    <source>
        <dbReference type="Proteomes" id="UP000663852"/>
    </source>
</evidence>
<proteinExistence type="predicted"/>
<organism evidence="2 3">
    <name type="scientific">Adineta ricciae</name>
    <name type="common">Rotifer</name>
    <dbReference type="NCBI Taxonomy" id="249248"/>
    <lineage>
        <taxon>Eukaryota</taxon>
        <taxon>Metazoa</taxon>
        <taxon>Spiralia</taxon>
        <taxon>Gnathifera</taxon>
        <taxon>Rotifera</taxon>
        <taxon>Eurotatoria</taxon>
        <taxon>Bdelloidea</taxon>
        <taxon>Adinetida</taxon>
        <taxon>Adinetidae</taxon>
        <taxon>Adineta</taxon>
    </lineage>
</organism>
<reference evidence="2" key="1">
    <citation type="submission" date="2021-02" db="EMBL/GenBank/DDBJ databases">
        <authorList>
            <person name="Nowell W R."/>
        </authorList>
    </citation>
    <scope>NUCLEOTIDE SEQUENCE</scope>
</reference>
<dbReference type="Proteomes" id="UP000663852">
    <property type="component" value="Unassembled WGS sequence"/>
</dbReference>
<feature type="region of interest" description="Disordered" evidence="1">
    <location>
        <begin position="63"/>
        <end position="82"/>
    </location>
</feature>
<name>A0A815AGQ8_ADIRI</name>
<dbReference type="EMBL" id="CAJNOJ010000183">
    <property type="protein sequence ID" value="CAF1256452.1"/>
    <property type="molecule type" value="Genomic_DNA"/>
</dbReference>
<dbReference type="AlphaFoldDB" id="A0A815AGQ8"/>
<comment type="caution">
    <text evidence="2">The sequence shown here is derived from an EMBL/GenBank/DDBJ whole genome shotgun (WGS) entry which is preliminary data.</text>
</comment>
<sequence length="119" mass="13790">MLKRLMIRVLNANVSLETPLQLYLERTDLWSDRVSDVDLETFQVDDDILLQHTYVILGGLEKKQKSNGKMSQQQQRPSEIQTVEAQRQKAQTWFETTAKSSTTPKVLADKKKDKTKLRV</sequence>
<dbReference type="OrthoDB" id="2400221at2759"/>
<feature type="region of interest" description="Disordered" evidence="1">
    <location>
        <begin position="94"/>
        <end position="119"/>
    </location>
</feature>
<accession>A0A815AGQ8</accession>
<feature type="compositionally biased region" description="Polar residues" evidence="1">
    <location>
        <begin position="94"/>
        <end position="104"/>
    </location>
</feature>
<feature type="compositionally biased region" description="Polar residues" evidence="1">
    <location>
        <begin position="67"/>
        <end position="82"/>
    </location>
</feature>
<evidence type="ECO:0000313" key="2">
    <source>
        <dbReference type="EMBL" id="CAF1256452.1"/>
    </source>
</evidence>
<evidence type="ECO:0000256" key="1">
    <source>
        <dbReference type="SAM" id="MobiDB-lite"/>
    </source>
</evidence>
<protein>
    <submittedName>
        <fullName evidence="2">Uncharacterized protein</fullName>
    </submittedName>
</protein>
<gene>
    <name evidence="2" type="ORF">EDS130_LOCUS28272</name>
</gene>